<dbReference type="EMBL" id="JBCITK010000001">
    <property type="protein sequence ID" value="MEN0642293.1"/>
    <property type="molecule type" value="Genomic_DNA"/>
</dbReference>
<keyword evidence="2" id="KW-1185">Reference proteome</keyword>
<reference evidence="1 2" key="1">
    <citation type="submission" date="2024-03" db="EMBL/GenBank/DDBJ databases">
        <title>Bacilli Hybrid Assemblies.</title>
        <authorList>
            <person name="Kovac J."/>
        </authorList>
    </citation>
    <scope>NUCLEOTIDE SEQUENCE [LARGE SCALE GENOMIC DNA]</scope>
    <source>
        <strain evidence="1 2">FSL R7-0666</strain>
    </source>
</reference>
<accession>A0ABU9VEG7</accession>
<protein>
    <submittedName>
        <fullName evidence="1">Uncharacterized protein</fullName>
    </submittedName>
</protein>
<dbReference type="RefSeq" id="WP_343129426.1">
    <property type="nucleotide sequence ID" value="NZ_JBCITK010000001.1"/>
</dbReference>
<proteinExistence type="predicted"/>
<comment type="caution">
    <text evidence="1">The sequence shown here is derived from an EMBL/GenBank/DDBJ whole genome shotgun (WGS) entry which is preliminary data.</text>
</comment>
<dbReference type="Proteomes" id="UP001418796">
    <property type="component" value="Unassembled WGS sequence"/>
</dbReference>
<evidence type="ECO:0000313" key="1">
    <source>
        <dbReference type="EMBL" id="MEN0642293.1"/>
    </source>
</evidence>
<gene>
    <name evidence="1" type="ORF">MKY91_03840</name>
</gene>
<organism evidence="1 2">
    <name type="scientific">Alkalicoccobacillus gibsonii</name>
    <dbReference type="NCBI Taxonomy" id="79881"/>
    <lineage>
        <taxon>Bacteria</taxon>
        <taxon>Bacillati</taxon>
        <taxon>Bacillota</taxon>
        <taxon>Bacilli</taxon>
        <taxon>Bacillales</taxon>
        <taxon>Bacillaceae</taxon>
        <taxon>Alkalicoccobacillus</taxon>
    </lineage>
</organism>
<name>A0ABU9VEG7_9BACI</name>
<evidence type="ECO:0000313" key="2">
    <source>
        <dbReference type="Proteomes" id="UP001418796"/>
    </source>
</evidence>
<sequence>MRFIDVVNESVLNEVLIRNKIQRQWEPIFDQLAEFTRHTEIEEQIHVHLDEYSRETEGSYDFYFTVLELREDGVIELYFQNYLVEHFPRT</sequence>